<accession>A0A821YV40</accession>
<keyword evidence="4" id="KW-1185">Reference proteome</keyword>
<dbReference type="EMBL" id="CAJOBR010074852">
    <property type="protein sequence ID" value="CAF5109592.1"/>
    <property type="molecule type" value="Genomic_DNA"/>
</dbReference>
<gene>
    <name evidence="2" type="ORF">QYT958_LOCUS45049</name>
    <name evidence="3" type="ORF">QYT958_LOCUS45344</name>
    <name evidence="1" type="ORF">UJA718_LOCUS48885</name>
</gene>
<sequence>MSLLELESSLQKWRASQAAHVSTDQTHSYHILQSLINLPAVPIEQAQL</sequence>
<reference evidence="1" key="1">
    <citation type="submission" date="2021-02" db="EMBL/GenBank/DDBJ databases">
        <authorList>
            <person name="Nowell W R."/>
        </authorList>
    </citation>
    <scope>NUCLEOTIDE SEQUENCE</scope>
</reference>
<proteinExistence type="predicted"/>
<organism evidence="1 4">
    <name type="scientific">Rotaria socialis</name>
    <dbReference type="NCBI Taxonomy" id="392032"/>
    <lineage>
        <taxon>Eukaryota</taxon>
        <taxon>Metazoa</taxon>
        <taxon>Spiralia</taxon>
        <taxon>Gnathifera</taxon>
        <taxon>Rotifera</taxon>
        <taxon>Eurotatoria</taxon>
        <taxon>Bdelloidea</taxon>
        <taxon>Philodinida</taxon>
        <taxon>Philodinidae</taxon>
        <taxon>Rotaria</taxon>
    </lineage>
</organism>
<dbReference type="Proteomes" id="UP000663848">
    <property type="component" value="Unassembled WGS sequence"/>
</dbReference>
<protein>
    <submittedName>
        <fullName evidence="1">Uncharacterized protein</fullName>
    </submittedName>
</protein>
<evidence type="ECO:0000313" key="2">
    <source>
        <dbReference type="EMBL" id="CAF5104941.1"/>
    </source>
</evidence>
<evidence type="ECO:0000313" key="3">
    <source>
        <dbReference type="EMBL" id="CAF5109592.1"/>
    </source>
</evidence>
<name>A0A821YV40_9BILA</name>
<dbReference type="Proteomes" id="UP000663873">
    <property type="component" value="Unassembled WGS sequence"/>
</dbReference>
<evidence type="ECO:0000313" key="1">
    <source>
        <dbReference type="EMBL" id="CAF4973234.1"/>
    </source>
</evidence>
<comment type="caution">
    <text evidence="1">The sequence shown here is derived from an EMBL/GenBank/DDBJ whole genome shotgun (WGS) entry which is preliminary data.</text>
</comment>
<evidence type="ECO:0000313" key="4">
    <source>
        <dbReference type="Proteomes" id="UP000663873"/>
    </source>
</evidence>
<dbReference type="EMBL" id="CAJOBR010072830">
    <property type="protein sequence ID" value="CAF5104941.1"/>
    <property type="molecule type" value="Genomic_DNA"/>
</dbReference>
<feature type="non-terminal residue" evidence="1">
    <location>
        <position position="48"/>
    </location>
</feature>
<dbReference type="EMBL" id="CAJOBP010099953">
    <property type="protein sequence ID" value="CAF4973234.1"/>
    <property type="molecule type" value="Genomic_DNA"/>
</dbReference>
<dbReference type="AlphaFoldDB" id="A0A821YV40"/>